<dbReference type="GO" id="GO:0008194">
    <property type="term" value="F:UDP-glycosyltransferase activity"/>
    <property type="evidence" value="ECO:0007669"/>
    <property type="project" value="InterPro"/>
</dbReference>
<dbReference type="OrthoDB" id="5835829at2759"/>
<dbReference type="SUPFAM" id="SSF53756">
    <property type="entry name" value="UDP-Glycosyltransferase/glycogen phosphorylase"/>
    <property type="match status" value="1"/>
</dbReference>
<evidence type="ECO:0000256" key="5">
    <source>
        <dbReference type="RuleBase" id="RU362057"/>
    </source>
</evidence>
<dbReference type="Proteomes" id="UP000325081">
    <property type="component" value="Unassembled WGS sequence"/>
</dbReference>
<name>A0A5A7RJ26_STRAF</name>
<dbReference type="InterPro" id="IPR058980">
    <property type="entry name" value="Glyco_transf_N"/>
</dbReference>
<dbReference type="PANTHER" id="PTHR48044">
    <property type="entry name" value="GLYCOSYLTRANSFERASE"/>
    <property type="match status" value="1"/>
</dbReference>
<dbReference type="EC" id="2.4.1.-" evidence="5"/>
<dbReference type="Pfam" id="PF26168">
    <property type="entry name" value="Glyco_transf_N"/>
    <property type="match status" value="1"/>
</dbReference>
<dbReference type="GO" id="GO:0016138">
    <property type="term" value="P:glycoside biosynthetic process"/>
    <property type="evidence" value="ECO:0007669"/>
    <property type="project" value="UniProtKB-ARBA"/>
</dbReference>
<gene>
    <name evidence="8" type="ORF">STAS_34984</name>
</gene>
<evidence type="ECO:0000256" key="2">
    <source>
        <dbReference type="ARBA" id="ARBA00022676"/>
    </source>
</evidence>
<reference evidence="9" key="1">
    <citation type="journal article" date="2019" name="Curr. Biol.">
        <title>Genome Sequence of Striga asiatica Provides Insight into the Evolution of Plant Parasitism.</title>
        <authorList>
            <person name="Yoshida S."/>
            <person name="Kim S."/>
            <person name="Wafula E.K."/>
            <person name="Tanskanen J."/>
            <person name="Kim Y.M."/>
            <person name="Honaas L."/>
            <person name="Yang Z."/>
            <person name="Spallek T."/>
            <person name="Conn C.E."/>
            <person name="Ichihashi Y."/>
            <person name="Cheong K."/>
            <person name="Cui S."/>
            <person name="Der J.P."/>
            <person name="Gundlach H."/>
            <person name="Jiao Y."/>
            <person name="Hori C."/>
            <person name="Ishida J.K."/>
            <person name="Kasahara H."/>
            <person name="Kiba T."/>
            <person name="Kim M.S."/>
            <person name="Koo N."/>
            <person name="Laohavisit A."/>
            <person name="Lee Y.H."/>
            <person name="Lumba S."/>
            <person name="McCourt P."/>
            <person name="Mortimer J.C."/>
            <person name="Mutuku J.M."/>
            <person name="Nomura T."/>
            <person name="Sasaki-Sekimoto Y."/>
            <person name="Seto Y."/>
            <person name="Wang Y."/>
            <person name="Wakatake T."/>
            <person name="Sakakibara H."/>
            <person name="Demura T."/>
            <person name="Yamaguchi S."/>
            <person name="Yoneyama K."/>
            <person name="Manabe R.I."/>
            <person name="Nelson D.C."/>
            <person name="Schulman A.H."/>
            <person name="Timko M.P."/>
            <person name="dePamphilis C.W."/>
            <person name="Choi D."/>
            <person name="Shirasu K."/>
        </authorList>
    </citation>
    <scope>NUCLEOTIDE SEQUENCE [LARGE SCALE GENOMIC DNA]</scope>
    <source>
        <strain evidence="9">cv. UVA1</strain>
    </source>
</reference>
<dbReference type="PROSITE" id="PS00375">
    <property type="entry name" value="UDPGT"/>
    <property type="match status" value="1"/>
</dbReference>
<evidence type="ECO:0000256" key="3">
    <source>
        <dbReference type="ARBA" id="ARBA00022679"/>
    </source>
</evidence>
<dbReference type="Pfam" id="PF00201">
    <property type="entry name" value="UDPGT"/>
    <property type="match status" value="1"/>
</dbReference>
<evidence type="ECO:0000256" key="1">
    <source>
        <dbReference type="ARBA" id="ARBA00009995"/>
    </source>
</evidence>
<dbReference type="FunFam" id="3.40.50.2000:FF:000060">
    <property type="entry name" value="Glycosyltransferase"/>
    <property type="match status" value="1"/>
</dbReference>
<evidence type="ECO:0000313" key="8">
    <source>
        <dbReference type="EMBL" id="GER57186.1"/>
    </source>
</evidence>
<keyword evidence="3 4" id="KW-0808">Transferase</keyword>
<dbReference type="EMBL" id="BKCP01013181">
    <property type="protein sequence ID" value="GER57186.1"/>
    <property type="molecule type" value="Genomic_DNA"/>
</dbReference>
<protein>
    <recommendedName>
        <fullName evidence="5">Glycosyltransferase</fullName>
        <ecNumber evidence="5">2.4.1.-</ecNumber>
    </recommendedName>
</protein>
<dbReference type="Gene3D" id="3.40.50.2000">
    <property type="entry name" value="Glycogen Phosphorylase B"/>
    <property type="match status" value="2"/>
</dbReference>
<dbReference type="AlphaFoldDB" id="A0A5A7RJ26"/>
<feature type="region of interest" description="Disordered" evidence="6">
    <location>
        <begin position="1"/>
        <end position="24"/>
    </location>
</feature>
<feature type="domain" description="Glycosyltransferase N-terminal" evidence="7">
    <location>
        <begin position="31"/>
        <end position="264"/>
    </location>
</feature>
<evidence type="ECO:0000313" key="9">
    <source>
        <dbReference type="Proteomes" id="UP000325081"/>
    </source>
</evidence>
<dbReference type="CDD" id="cd03784">
    <property type="entry name" value="GT1_Gtf-like"/>
    <property type="match status" value="1"/>
</dbReference>
<evidence type="ECO:0000259" key="7">
    <source>
        <dbReference type="Pfam" id="PF26168"/>
    </source>
</evidence>
<evidence type="ECO:0000256" key="4">
    <source>
        <dbReference type="RuleBase" id="RU003718"/>
    </source>
</evidence>
<keyword evidence="9" id="KW-1185">Reference proteome</keyword>
<comment type="caution">
    <text evidence="8">The sequence shown here is derived from an EMBL/GenBank/DDBJ whole genome shotgun (WGS) entry which is preliminary data.</text>
</comment>
<accession>A0A5A7RJ26</accession>
<proteinExistence type="inferred from homology"/>
<dbReference type="InterPro" id="IPR035595">
    <property type="entry name" value="UDP_glycos_trans_CS"/>
</dbReference>
<evidence type="ECO:0000256" key="6">
    <source>
        <dbReference type="SAM" id="MobiDB-lite"/>
    </source>
</evidence>
<dbReference type="InterPro" id="IPR002213">
    <property type="entry name" value="UDP_glucos_trans"/>
</dbReference>
<sequence>MATLITNPQNQTQPSTTTTTTNHHASLDHHHVAAITVPFPAQGHLNQLLQLSCLVSSYGIPVYYVAPPVFSRQARSRANGLNPLDLPKIHFHDIPTPHVDSPPPNPDLPYKFPTQLLPAWYASLTLREPFSAFLLDLSKKFKRVVVIHDPMMAFVVQDVDSVPNAESYIFNCISAASHISFLWPSLAKPVSVEYPKELPLFERCMPEEVNRFVSLQTDHLDRRSGDIYNTCRLLEAPYLDILEHEEISGKAKKRKSWAVGPMLPAVLSPRAEDEAEERNECLRWLDRHEPKSVVYVSFGTTVSLTDEQLGEIAVGLERSGAKFLWVVRDADTCDVFGGTGRRPSPPEGFEERVEGRGMVMRGWAPQPWILAHGAVGGFVSHCGWNSCVESIVAGVPVAAWPMHSDQPANTALLVRVLGMGIVVMEWAGQAGLVRAEAVEDAVRRLMGPGEGERVRRRAEEVGKMVREAANEGGSSRLEMDSFIAHISRQAEEGEI</sequence>
<organism evidence="8 9">
    <name type="scientific">Striga asiatica</name>
    <name type="common">Asiatic witchweed</name>
    <name type="synonym">Buchnera asiatica</name>
    <dbReference type="NCBI Taxonomy" id="4170"/>
    <lineage>
        <taxon>Eukaryota</taxon>
        <taxon>Viridiplantae</taxon>
        <taxon>Streptophyta</taxon>
        <taxon>Embryophyta</taxon>
        <taxon>Tracheophyta</taxon>
        <taxon>Spermatophyta</taxon>
        <taxon>Magnoliopsida</taxon>
        <taxon>eudicotyledons</taxon>
        <taxon>Gunneridae</taxon>
        <taxon>Pentapetalae</taxon>
        <taxon>asterids</taxon>
        <taxon>lamiids</taxon>
        <taxon>Lamiales</taxon>
        <taxon>Orobanchaceae</taxon>
        <taxon>Buchnereae</taxon>
        <taxon>Striga</taxon>
    </lineage>
</organism>
<dbReference type="PANTHER" id="PTHR48044:SF48">
    <property type="entry name" value="GLYCOSYLTRANSFERASE"/>
    <property type="match status" value="1"/>
</dbReference>
<comment type="similarity">
    <text evidence="1 4">Belongs to the UDP-glycosyltransferase family.</text>
</comment>
<keyword evidence="2 4" id="KW-0328">Glycosyltransferase</keyword>
<feature type="compositionally biased region" description="Low complexity" evidence="6">
    <location>
        <begin position="1"/>
        <end position="22"/>
    </location>
</feature>